<feature type="region of interest" description="Disordered" evidence="1">
    <location>
        <begin position="413"/>
        <end position="451"/>
    </location>
</feature>
<evidence type="ECO:0000256" key="1">
    <source>
        <dbReference type="SAM" id="MobiDB-lite"/>
    </source>
</evidence>
<reference evidence="3 4" key="1">
    <citation type="journal article" date="2009" name="Science">
        <title>Green evolution and dynamic adaptations revealed by genomes of the marine picoeukaryotes Micromonas.</title>
        <authorList>
            <person name="Worden A.Z."/>
            <person name="Lee J.H."/>
            <person name="Mock T."/>
            <person name="Rouze P."/>
            <person name="Simmons M.P."/>
            <person name="Aerts A.L."/>
            <person name="Allen A.E."/>
            <person name="Cuvelier M.L."/>
            <person name="Derelle E."/>
            <person name="Everett M.V."/>
            <person name="Foulon E."/>
            <person name="Grimwood J."/>
            <person name="Gundlach H."/>
            <person name="Henrissat B."/>
            <person name="Napoli C."/>
            <person name="McDonald S.M."/>
            <person name="Parker M.S."/>
            <person name="Rombauts S."/>
            <person name="Salamov A."/>
            <person name="Von Dassow P."/>
            <person name="Badger J.H."/>
            <person name="Coutinho P.M."/>
            <person name="Demir E."/>
            <person name="Dubchak I."/>
            <person name="Gentemann C."/>
            <person name="Eikrem W."/>
            <person name="Gready J.E."/>
            <person name="John U."/>
            <person name="Lanier W."/>
            <person name="Lindquist E.A."/>
            <person name="Lucas S."/>
            <person name="Mayer K.F."/>
            <person name="Moreau H."/>
            <person name="Not F."/>
            <person name="Otillar R."/>
            <person name="Panaud O."/>
            <person name="Pangilinan J."/>
            <person name="Paulsen I."/>
            <person name="Piegu B."/>
            <person name="Poliakov A."/>
            <person name="Robbens S."/>
            <person name="Schmutz J."/>
            <person name="Toulza E."/>
            <person name="Wyss T."/>
            <person name="Zelensky A."/>
            <person name="Zhou K."/>
            <person name="Armbrust E.V."/>
            <person name="Bhattacharya D."/>
            <person name="Goodenough U.W."/>
            <person name="Van de Peer Y."/>
            <person name="Grigoriev I.V."/>
        </authorList>
    </citation>
    <scope>NUCLEOTIDE SEQUENCE [LARGE SCALE GENOMIC DNA]</scope>
    <source>
        <strain evidence="4">RCC299 / NOUM17</strain>
    </source>
</reference>
<feature type="signal peptide" evidence="2">
    <location>
        <begin position="1"/>
        <end position="37"/>
    </location>
</feature>
<protein>
    <recommendedName>
        <fullName evidence="5">Apple domain-containing protein</fullName>
    </recommendedName>
</protein>
<feature type="compositionally biased region" description="Basic and acidic residues" evidence="1">
    <location>
        <begin position="1180"/>
        <end position="1192"/>
    </location>
</feature>
<dbReference type="PROSITE" id="PS51257">
    <property type="entry name" value="PROKAR_LIPOPROTEIN"/>
    <property type="match status" value="1"/>
</dbReference>
<dbReference type="KEGG" id="mis:MICPUN_64523"/>
<evidence type="ECO:0008006" key="5">
    <source>
        <dbReference type="Google" id="ProtNLM"/>
    </source>
</evidence>
<dbReference type="Proteomes" id="UP000002009">
    <property type="component" value="Chromosome 15"/>
</dbReference>
<feature type="region of interest" description="Disordered" evidence="1">
    <location>
        <begin position="1334"/>
        <end position="1412"/>
    </location>
</feature>
<feature type="compositionally biased region" description="Basic and acidic residues" evidence="1">
    <location>
        <begin position="1359"/>
        <end position="1370"/>
    </location>
</feature>
<feature type="compositionally biased region" description="Low complexity" evidence="1">
    <location>
        <begin position="1382"/>
        <end position="1397"/>
    </location>
</feature>
<feature type="region of interest" description="Disordered" evidence="1">
    <location>
        <begin position="1259"/>
        <end position="1278"/>
    </location>
</feature>
<dbReference type="GeneID" id="8249507"/>
<evidence type="ECO:0000313" key="4">
    <source>
        <dbReference type="Proteomes" id="UP000002009"/>
    </source>
</evidence>
<keyword evidence="4" id="KW-1185">Reference proteome</keyword>
<organism evidence="3 4">
    <name type="scientific">Micromonas commoda (strain RCC299 / NOUM17 / CCMP2709)</name>
    <name type="common">Picoplanktonic green alga</name>
    <dbReference type="NCBI Taxonomy" id="296587"/>
    <lineage>
        <taxon>Eukaryota</taxon>
        <taxon>Viridiplantae</taxon>
        <taxon>Chlorophyta</taxon>
        <taxon>Mamiellophyceae</taxon>
        <taxon>Mamiellales</taxon>
        <taxon>Mamiellaceae</taxon>
        <taxon>Micromonas</taxon>
    </lineage>
</organism>
<sequence length="2017" mass="214153">MARAQKRANAGRASRGLIAAVAMFSVAAACAVTGAEATFHVSSELGADLPASIGTRAGSTARVATTGAHDDVPAVPHGDDCAMMKLVVDFAQHRGRQATHARFDVRAIHHDAVPAGVQDHLGTLIGSSSAEGPVTIVERMCLPRDQGYVLIASGNATRGSSFDRFNVTVINEEYLDLVAFRAGSDWTRGSSFRSDRLAASGAGASSAQLGGSNDDPHAEDYEVEFFEDEGVGAPLFDSPDGGKTYRLHGRARFDVWPEAPIDGNGVWTECGVLAAVSVGATSYGNGAAPRDMSWALWDKADVDAATGTPAGDPLVAAGGDSFTWGSTMTAVACLRPGTYEFIAEDGGDLNRGWGFGTTVEVTEIVLDKNTRAMRQRKIADVDGPSWFTGGRRKSLTFHVDEADAVVEAAARALQPKTAPPTPEPTPESEIVEIETHDTVLQDDGTGRDEEESFVVEPTVIDAMDETRSAGARLAQPQAGGSSEPAPVTDWSKYSSESGHKGITGGMAWASLGRPSNGAVSGDAKNTRRTLLAAELDGGKASKQSAPGTFRTAAAATMALAAAAAGAAHLAHAAKRQRELRFGAAAVTAAVVDPEKQALLPQRLKLSARTRDQRTSPATAPLLAVAAMAGLVAFAGPFAASSTAPSLGDAFSEAAGILAAREAAARLGEPGEPLCGAGIDRCRLLAPTDCRGRVFAYHPGVLAHIQGGAQTADVLSPMGAVLADGSGNGQGLSLVDQNARACERRVDISRDRPDARGSTCVRAVGRFESSVSLEGCVKSCRETPGCEWYHAYRLASSPEDGQFDECRLCAGGGEGVWAGPKDGADVVSVSGPAWCLTPHNLTSHATGAKRSVQQCRAACDATKGCDAFNFGDERGDCTLLRVGNGAKRGPVWRGSGFSPLGVTGYATYYAVSHAEVDAARGGAGSATLGAVDPEDWTAPAPAESRRLAAHAADSRCVASGGQERVKPYENLAKGKPTTPLAAAAVVDGVVVGGDEEGADLSGACPAVVKGLGAAGKADESVEIDLQGSFTLGALSVFAAPGDAAALAGVDRSALLGSAKVPASALVTAVNADDGVERTCGEIVPGAGEKTEHTNGAVELFNVRGCAGFVATHVRVESARAGAVTHLCEVLAHAAHQPAMTKFPALPKWLELREETRAAMEEAAAEFVQGRADADDALIVNRDGDVDGKNDAQTHEPFITGEDAKAKIESLERDGDDDDWRVRAHASSAAAHIPDHDEHEARAQEEADALKLTEEAIEREEKERLHSYERDVDADRHSSDSIREKRFEKRFERPTNSAYRADDIDAVPDDAMDLISQHFAVPKTVESSYDVDEAAARRERRAMAPGPAPSHVPFSDVAVPDEDRAGHHEPGSHARVPHKGGAQGPTASAQGPAPSPASAAHHHWPPVPTGTFYHTPTIVEPEADVEHVPEADVEHVPEADVVEHKSTQVVSPEVTEDSCERVCEGHGFNKEQCDAIPGCEFGEDANCWSAVGPNPCPSQAEWELYVSKHPKSVPKDDFIEVVTSLDNCEKVCGGHGFDRAQCLAIPGCTFATEGAYCYSAVGPNPCPSLLEWNFWHKHANDHVFHDDHGHGEYKEEYNQQFIAAHPEYADHAAHDEHTDFHPYEIIDQMVHAHPKEENMAIEPNPELHEDADGEVHMYHVDESLDEHYVDDLEHANEREHDEPYRPDPIHTHAEVLENEDNHVVHEEVMHKPIETEATATMKAEVTTAAIPEHKSAEEEEAEILHEHEHEDHEHEEGHHIGPVEITETHQHGDNSTFETSVVTEPVVDSEVPLPNPTTEHDPVPDIVEVHGSGNATNAPVAVPDDEAAPFPELHDDPAYNPRPAPAFPPGQSATLHDLQFVTCPGQAQCDKPPCVPYVHDLLEAHLVEGATSCCQASDEWEYGNPRRFPHVCGQCSRNEHENYLTYAEAAAFCASKGGGLCRNNQVTVAGRADHCALDPDSVVWTDKLCDRGKGRQAVKLNGDYSHCVSDLAEKLPVVCCANTCEGFTPKRMCPHVAAR</sequence>
<dbReference type="EMBL" id="CP001333">
    <property type="protein sequence ID" value="ACO67834.1"/>
    <property type="molecule type" value="Genomic_DNA"/>
</dbReference>
<dbReference type="InParanoid" id="C1EIC0"/>
<evidence type="ECO:0000256" key="2">
    <source>
        <dbReference type="SAM" id="SignalP"/>
    </source>
</evidence>
<gene>
    <name evidence="3" type="ORF">MICPUN_64523</name>
</gene>
<feature type="compositionally biased region" description="Basic and acidic residues" evidence="1">
    <location>
        <begin position="1231"/>
        <end position="1244"/>
    </location>
</feature>
<accession>C1EIC0</accession>
<feature type="chain" id="PRO_5002907224" description="Apple domain-containing protein" evidence="2">
    <location>
        <begin position="38"/>
        <end position="2017"/>
    </location>
</feature>
<dbReference type="RefSeq" id="XP_002506576.1">
    <property type="nucleotide sequence ID" value="XM_002506530.1"/>
</dbReference>
<feature type="compositionally biased region" description="Basic and acidic residues" evidence="1">
    <location>
        <begin position="433"/>
        <end position="447"/>
    </location>
</feature>
<evidence type="ECO:0000313" key="3">
    <source>
        <dbReference type="EMBL" id="ACO67834.1"/>
    </source>
</evidence>
<proteinExistence type="predicted"/>
<feature type="region of interest" description="Disordered" evidence="1">
    <location>
        <begin position="1225"/>
        <end position="1244"/>
    </location>
</feature>
<feature type="region of interest" description="Disordered" evidence="1">
    <location>
        <begin position="1180"/>
        <end position="1204"/>
    </location>
</feature>
<feature type="region of interest" description="Disordered" evidence="1">
    <location>
        <begin position="468"/>
        <end position="498"/>
    </location>
</feature>
<name>C1EIC0_MICCC</name>
<keyword evidence="2" id="KW-0732">Signal</keyword>